<dbReference type="AlphaFoldDB" id="A0A6I1GF67"/>
<dbReference type="Proteomes" id="UP000441772">
    <property type="component" value="Unassembled WGS sequence"/>
</dbReference>
<feature type="region of interest" description="Disordered" evidence="1">
    <location>
        <begin position="131"/>
        <end position="203"/>
    </location>
</feature>
<name>A0A6I1GF67_9BIFI</name>
<protein>
    <submittedName>
        <fullName evidence="2">Uncharacterized protein</fullName>
    </submittedName>
</protein>
<keyword evidence="3" id="KW-1185">Reference proteome</keyword>
<gene>
    <name evidence="2" type="ORF">F7D09_1176</name>
</gene>
<comment type="caution">
    <text evidence="2">The sequence shown here is derived from an EMBL/GenBank/DDBJ whole genome shotgun (WGS) entry which is preliminary data.</text>
</comment>
<feature type="compositionally biased region" description="Low complexity" evidence="1">
    <location>
        <begin position="137"/>
        <end position="163"/>
    </location>
</feature>
<accession>A0A6I1GF67</accession>
<evidence type="ECO:0000313" key="3">
    <source>
        <dbReference type="Proteomes" id="UP000441772"/>
    </source>
</evidence>
<dbReference type="RefSeq" id="WP_152234525.1">
    <property type="nucleotide sequence ID" value="NZ_JBHSKZ010000024.1"/>
</dbReference>
<organism evidence="2 3">
    <name type="scientific">Bifidobacterium leontopitheci</name>
    <dbReference type="NCBI Taxonomy" id="2650774"/>
    <lineage>
        <taxon>Bacteria</taxon>
        <taxon>Bacillati</taxon>
        <taxon>Actinomycetota</taxon>
        <taxon>Actinomycetes</taxon>
        <taxon>Bifidobacteriales</taxon>
        <taxon>Bifidobacteriaceae</taxon>
        <taxon>Bifidobacterium</taxon>
    </lineage>
</organism>
<reference evidence="2 3" key="1">
    <citation type="submission" date="2019-09" db="EMBL/GenBank/DDBJ databases">
        <title>Characterization of the phylogenetic diversity of two novel species belonging to the genus Bifidobacterium: Bifidobacterium cebidarum sp. nov. and Bifidobacterium leontopitheci sp. nov.</title>
        <authorList>
            <person name="Lugli G.A."/>
            <person name="Duranti S."/>
            <person name="Milani C."/>
            <person name="Turroni F."/>
            <person name="Ventura M."/>
        </authorList>
    </citation>
    <scope>NUCLEOTIDE SEQUENCE [LARGE SCALE GENOMIC DNA]</scope>
    <source>
        <strain evidence="2 3">LMG 31471</strain>
    </source>
</reference>
<evidence type="ECO:0000256" key="1">
    <source>
        <dbReference type="SAM" id="MobiDB-lite"/>
    </source>
</evidence>
<sequence length="352" mass="38045">MLTFLDANPATVTTTMQARRLAAHIADERRVRAVLVVSTRNGAPEPDIIPESIVQQVEGRIDVVVIADDRLAETMAEELDALGYGMHPVYNGAARLFMPRDPSRDGTPLYYTDTNSHRQRLVADLRRRFSLGSQPASGTGPATQSSTTQSSTTQSGTTQSVTTHAGNANGSGAGVHGDGTDNPLHLRDPHTGSPISGSPQEVENLRRSYRPLFVRTPQQARDLAGLLLSDTRDKPVVVVSKSPTQDKPFVDVNLIAGLVHNRAVVAQIDTKEAADTLKKLIAKPAWVYGDAGRVFPVGSAWNSETAKLRLFLPNVHVSRMLLTNMMIVEVLAQCFGQPSPQSQAESGRETGR</sequence>
<proteinExistence type="predicted"/>
<dbReference type="EMBL" id="WBVT01000016">
    <property type="protein sequence ID" value="KAB7790280.1"/>
    <property type="molecule type" value="Genomic_DNA"/>
</dbReference>
<evidence type="ECO:0000313" key="2">
    <source>
        <dbReference type="EMBL" id="KAB7790280.1"/>
    </source>
</evidence>